<evidence type="ECO:0000256" key="11">
    <source>
        <dbReference type="ARBA" id="ARBA00023125"/>
    </source>
</evidence>
<dbReference type="GO" id="GO:0003677">
    <property type="term" value="F:DNA binding"/>
    <property type="evidence" value="ECO:0007669"/>
    <property type="project" value="UniProtKB-KW"/>
</dbReference>
<proteinExistence type="predicted"/>
<keyword evidence="7" id="KW-0460">Magnesium</keyword>
<keyword evidence="12" id="KW-0233">DNA recombination</keyword>
<keyword evidence="8" id="KW-0229">DNA integration</keyword>
<dbReference type="GO" id="GO:0016787">
    <property type="term" value="F:hydrolase activity"/>
    <property type="evidence" value="ECO:0007669"/>
    <property type="project" value="UniProtKB-KW"/>
</dbReference>
<dbReference type="GO" id="GO:0004519">
    <property type="term" value="F:endonuclease activity"/>
    <property type="evidence" value="ECO:0007669"/>
    <property type="project" value="UniProtKB-KW"/>
</dbReference>
<evidence type="ECO:0000256" key="4">
    <source>
        <dbReference type="ARBA" id="ARBA00022723"/>
    </source>
</evidence>
<keyword evidence="14" id="KW-1185">Reference proteome</keyword>
<evidence type="ECO:0000256" key="6">
    <source>
        <dbReference type="ARBA" id="ARBA00022801"/>
    </source>
</evidence>
<evidence type="ECO:0000256" key="10">
    <source>
        <dbReference type="ARBA" id="ARBA00022932"/>
    </source>
</evidence>
<accession>A0A9W6YKG4</accession>
<dbReference type="GO" id="GO:0046872">
    <property type="term" value="F:metal ion binding"/>
    <property type="evidence" value="ECO:0007669"/>
    <property type="project" value="UniProtKB-KW"/>
</dbReference>
<evidence type="ECO:0000256" key="7">
    <source>
        <dbReference type="ARBA" id="ARBA00022842"/>
    </source>
</evidence>
<evidence type="ECO:0000256" key="12">
    <source>
        <dbReference type="ARBA" id="ARBA00023172"/>
    </source>
</evidence>
<name>A0A9W6YKG4_AMBMO</name>
<dbReference type="Gene3D" id="3.30.420.10">
    <property type="entry name" value="Ribonuclease H-like superfamily/Ribonuclease H"/>
    <property type="match status" value="1"/>
</dbReference>
<organism evidence="13 14">
    <name type="scientific">Ambrosiozyma monospora</name>
    <name type="common">Yeast</name>
    <name type="synonym">Endomycopsis monosporus</name>
    <dbReference type="NCBI Taxonomy" id="43982"/>
    <lineage>
        <taxon>Eukaryota</taxon>
        <taxon>Fungi</taxon>
        <taxon>Dikarya</taxon>
        <taxon>Ascomycota</taxon>
        <taxon>Saccharomycotina</taxon>
        <taxon>Pichiomycetes</taxon>
        <taxon>Pichiales</taxon>
        <taxon>Pichiaceae</taxon>
        <taxon>Ambrosiozyma</taxon>
    </lineage>
</organism>
<dbReference type="GO" id="GO:0003887">
    <property type="term" value="F:DNA-directed DNA polymerase activity"/>
    <property type="evidence" value="ECO:0007669"/>
    <property type="project" value="UniProtKB-KW"/>
</dbReference>
<evidence type="ECO:0000256" key="3">
    <source>
        <dbReference type="ARBA" id="ARBA00022722"/>
    </source>
</evidence>
<keyword evidence="3" id="KW-0540">Nuclease</keyword>
<sequence>MKDLGSQLIKCSILSTRSQASGQTIVLIGQFKNHLHRFDLTNCYLRSDNEFRTQKLKQFCDEDDIAQEFTFPGHSYQNGAAENDNDWLVRKVQKLLFEAALTRRFWSLALQHAVFLYNSRSSAYERFHRKEYNFHPDKLVPFGSRVFIRNNNNIKKINKSLKASIFLGYDNTIKIIHFLNCNLANRKVVILRLKV</sequence>
<keyword evidence="1" id="KW-0808">Transferase</keyword>
<dbReference type="EMBL" id="BSXU01000017">
    <property type="protein sequence ID" value="GMG18863.1"/>
    <property type="molecule type" value="Genomic_DNA"/>
</dbReference>
<gene>
    <name evidence="13" type="ORF">Amon01_000002900</name>
</gene>
<keyword evidence="2" id="KW-0548">Nucleotidyltransferase</keyword>
<evidence type="ECO:0000256" key="2">
    <source>
        <dbReference type="ARBA" id="ARBA00022695"/>
    </source>
</evidence>
<keyword evidence="4" id="KW-0479">Metal-binding</keyword>
<evidence type="ECO:0000313" key="14">
    <source>
        <dbReference type="Proteomes" id="UP001165063"/>
    </source>
</evidence>
<dbReference type="InterPro" id="IPR012337">
    <property type="entry name" value="RNaseH-like_sf"/>
</dbReference>
<comment type="caution">
    <text evidence="13">The sequence shown here is derived from an EMBL/GenBank/DDBJ whole genome shotgun (WGS) entry which is preliminary data.</text>
</comment>
<protein>
    <submittedName>
        <fullName evidence="13">Unnamed protein product</fullName>
    </submittedName>
</protein>
<keyword evidence="6" id="KW-0378">Hydrolase</keyword>
<evidence type="ECO:0000256" key="9">
    <source>
        <dbReference type="ARBA" id="ARBA00022918"/>
    </source>
</evidence>
<dbReference type="PANTHER" id="PTHR42648:SF11">
    <property type="entry name" value="TRANSPOSON TY4-P GAG-POL POLYPROTEIN"/>
    <property type="match status" value="1"/>
</dbReference>
<dbReference type="GO" id="GO:0015074">
    <property type="term" value="P:DNA integration"/>
    <property type="evidence" value="ECO:0007669"/>
    <property type="project" value="UniProtKB-KW"/>
</dbReference>
<dbReference type="GO" id="GO:0003964">
    <property type="term" value="F:RNA-directed DNA polymerase activity"/>
    <property type="evidence" value="ECO:0007669"/>
    <property type="project" value="UniProtKB-KW"/>
</dbReference>
<dbReference type="PANTHER" id="PTHR42648">
    <property type="entry name" value="TRANSPOSASE, PUTATIVE-RELATED"/>
    <property type="match status" value="1"/>
</dbReference>
<dbReference type="SUPFAM" id="SSF53098">
    <property type="entry name" value="Ribonuclease H-like"/>
    <property type="match status" value="1"/>
</dbReference>
<dbReference type="InterPro" id="IPR039537">
    <property type="entry name" value="Retrotran_Ty1/copia-like"/>
</dbReference>
<dbReference type="OrthoDB" id="413361at2759"/>
<evidence type="ECO:0000256" key="1">
    <source>
        <dbReference type="ARBA" id="ARBA00022679"/>
    </source>
</evidence>
<dbReference type="AlphaFoldDB" id="A0A9W6YKG4"/>
<dbReference type="GO" id="GO:0006310">
    <property type="term" value="P:DNA recombination"/>
    <property type="evidence" value="ECO:0007669"/>
    <property type="project" value="UniProtKB-KW"/>
</dbReference>
<keyword evidence="9" id="KW-0695">RNA-directed DNA polymerase</keyword>
<keyword evidence="5" id="KW-0255">Endonuclease</keyword>
<evidence type="ECO:0000313" key="13">
    <source>
        <dbReference type="EMBL" id="GMG18863.1"/>
    </source>
</evidence>
<evidence type="ECO:0000256" key="8">
    <source>
        <dbReference type="ARBA" id="ARBA00022908"/>
    </source>
</evidence>
<keyword evidence="10" id="KW-0239">DNA-directed DNA polymerase</keyword>
<keyword evidence="11" id="KW-0238">DNA-binding</keyword>
<dbReference type="Proteomes" id="UP001165063">
    <property type="component" value="Unassembled WGS sequence"/>
</dbReference>
<reference evidence="13" key="1">
    <citation type="submission" date="2023-04" db="EMBL/GenBank/DDBJ databases">
        <title>Ambrosiozyma monospora NBRC 1965.</title>
        <authorList>
            <person name="Ichikawa N."/>
            <person name="Sato H."/>
            <person name="Tonouchi N."/>
        </authorList>
    </citation>
    <scope>NUCLEOTIDE SEQUENCE</scope>
    <source>
        <strain evidence="13">NBRC 1965</strain>
    </source>
</reference>
<dbReference type="InterPro" id="IPR036397">
    <property type="entry name" value="RNaseH_sf"/>
</dbReference>
<evidence type="ECO:0000256" key="5">
    <source>
        <dbReference type="ARBA" id="ARBA00022759"/>
    </source>
</evidence>